<evidence type="ECO:0000313" key="3">
    <source>
        <dbReference type="Proteomes" id="UP000051952"/>
    </source>
</evidence>
<feature type="region of interest" description="Disordered" evidence="1">
    <location>
        <begin position="701"/>
        <end position="764"/>
    </location>
</feature>
<keyword evidence="3" id="KW-1185">Reference proteome</keyword>
<feature type="region of interest" description="Disordered" evidence="1">
    <location>
        <begin position="395"/>
        <end position="454"/>
    </location>
</feature>
<dbReference type="EMBL" id="CYKH01002031">
    <property type="protein sequence ID" value="CUG92329.1"/>
    <property type="molecule type" value="Genomic_DNA"/>
</dbReference>
<sequence length="1069" mass="114284">MYFQPTSSAPTIDFEVLRVGETDLEVECCVSPSSSSGILPVACTASEGGATASALVWGFCTSVVIEARAYEMSCIPPTSIAAIMRQSYQPPSFSGEFFPGWKQVGVPCVARAAVGGQLGPNAMSLDQQESFTVRIVGLQPKSTYVVVLAAYPADAYDSGVDARAQYRRCCWMPLRTLALPTYVRCMDRSDSTFRLSVTRPDNTEALHETLREMISAAASPFRASLKPSLSKQHRGEDMRQYLERSSQLLMCSTPVFVDDSAEDTALATVETILTTPLGAACLWRHKPSLDVLTRGAPTASQVYYFRCQAERLRAPGQTTGGLFDDEEDPIHAASRVIEELIPAGDVTVTFSNLSAETMFQVSVTGVERCTPSARSDQRATFAAFSSSSATVAAADAAAPESRPMREASLGPVARRQSLSVISATASRDHATNNSPSHRQTHDDEDSLRVAPSSSRQPFLVHGIRSVPQYVHTLPRVIAQVERVTPTSAAVSVSRQLSSASEVPAVLAGFSATQRLALLAVGGADEPVVVIARLAKRRMTNMMSMRRGGSAGSRTSRSQSVIGGNSTIRKGSNASTTRSVDFGATLQSAASYGSDDSGSDLDSSDDDDGDDSDPDDVLNQSASLSQTGGGHSTTAKAMSTSAGAQSAKGHAPDEDNRRETGDIMIKGFATPEAPFMIDGLVSNNAYSIHYYTYAMTPEERAEWQQQKDAAALAEATTGSDDDEDESDDEGDLPTQPTPAPPSSSSKKAGSAPLPEEDGTINALRSTFRVDPSRYIGRSLIITPSPQRPLSIAQLGLNTTTASNRNRRSSSVGSRSSLMKSAASSQRLLAAGTLEGDDGYIQNDICYEYKPSAHKDAAKGGGAASYRYRSSVGASTAGSPGALSPIGSPKRRHLSVPRPNGAASGGGSPSPEALAAGGGAHHGGGEHDGQLLDWEDVAKDEALTTVVRAVFRDMNPCQGISLRSITESGAELCFSTDFKRTADRVLLRRAHHHRRDEDDKSGGEESQGMLDIPEYLLEQMSRQELMARASGIRRTMKFVFCLRILVLPSSMPRRLRALMQPYRCQRYHGRT</sequence>
<feature type="compositionally biased region" description="Polar residues" evidence="1">
    <location>
        <begin position="617"/>
        <end position="643"/>
    </location>
</feature>
<protein>
    <submittedName>
        <fullName evidence="2">Uncharacterized protein</fullName>
    </submittedName>
</protein>
<feature type="compositionally biased region" description="Acidic residues" evidence="1">
    <location>
        <begin position="718"/>
        <end position="730"/>
    </location>
</feature>
<feature type="compositionally biased region" description="Low complexity" evidence="1">
    <location>
        <begin position="541"/>
        <end position="559"/>
    </location>
</feature>
<feature type="region of interest" description="Disordered" evidence="1">
    <location>
        <begin position="588"/>
        <end position="657"/>
    </location>
</feature>
<feature type="compositionally biased region" description="Acidic residues" evidence="1">
    <location>
        <begin position="596"/>
        <end position="615"/>
    </location>
</feature>
<organism evidence="2 3">
    <name type="scientific">Bodo saltans</name>
    <name type="common">Flagellated protozoan</name>
    <dbReference type="NCBI Taxonomy" id="75058"/>
    <lineage>
        <taxon>Eukaryota</taxon>
        <taxon>Discoba</taxon>
        <taxon>Euglenozoa</taxon>
        <taxon>Kinetoplastea</taxon>
        <taxon>Metakinetoplastina</taxon>
        <taxon>Eubodonida</taxon>
        <taxon>Bodonidae</taxon>
        <taxon>Bodo</taxon>
    </lineage>
</organism>
<feature type="compositionally biased region" description="Polar residues" evidence="1">
    <location>
        <begin position="560"/>
        <end position="575"/>
    </location>
</feature>
<reference evidence="3" key="1">
    <citation type="submission" date="2015-09" db="EMBL/GenBank/DDBJ databases">
        <authorList>
            <consortium name="Pathogen Informatics"/>
        </authorList>
    </citation>
    <scope>NUCLEOTIDE SEQUENCE [LARGE SCALE GENOMIC DNA]</scope>
    <source>
        <strain evidence="3">Lake Konstanz</strain>
    </source>
</reference>
<feature type="compositionally biased region" description="Low complexity" evidence="1">
    <location>
        <begin position="741"/>
        <end position="752"/>
    </location>
</feature>
<accession>A0A0S4JLD3</accession>
<feature type="compositionally biased region" description="Low complexity" evidence="1">
    <location>
        <begin position="807"/>
        <end position="817"/>
    </location>
</feature>
<gene>
    <name evidence="2" type="ORF">BSAL_36735</name>
</gene>
<proteinExistence type="predicted"/>
<dbReference type="Proteomes" id="UP000051952">
    <property type="component" value="Unassembled WGS sequence"/>
</dbReference>
<feature type="region of interest" description="Disordered" evidence="1">
    <location>
        <begin position="797"/>
        <end position="817"/>
    </location>
</feature>
<feature type="compositionally biased region" description="Polar residues" evidence="1">
    <location>
        <begin position="416"/>
        <end position="437"/>
    </location>
</feature>
<evidence type="ECO:0000313" key="2">
    <source>
        <dbReference type="EMBL" id="CUG92329.1"/>
    </source>
</evidence>
<name>A0A0S4JLD3_BODSA</name>
<feature type="region of interest" description="Disordered" evidence="1">
    <location>
        <begin position="540"/>
        <end position="575"/>
    </location>
</feature>
<dbReference type="AlphaFoldDB" id="A0A0S4JLD3"/>
<evidence type="ECO:0000256" key="1">
    <source>
        <dbReference type="SAM" id="MobiDB-lite"/>
    </source>
</evidence>
<dbReference type="VEuPathDB" id="TriTrypDB:BSAL_36735"/>
<feature type="region of interest" description="Disordered" evidence="1">
    <location>
        <begin position="870"/>
        <end position="928"/>
    </location>
</feature>